<evidence type="ECO:0000256" key="4">
    <source>
        <dbReference type="ARBA" id="ARBA00022833"/>
    </source>
</evidence>
<evidence type="ECO:0000256" key="5">
    <source>
        <dbReference type="ARBA" id="ARBA00024029"/>
    </source>
</evidence>
<dbReference type="InterPro" id="IPR024087">
    <property type="entry name" value="Creatininase-like_sf"/>
</dbReference>
<accession>A0A238VNG6</accession>
<organism evidence="6 7">
    <name type="scientific">Actinomadura mexicana</name>
    <dbReference type="NCBI Taxonomy" id="134959"/>
    <lineage>
        <taxon>Bacteria</taxon>
        <taxon>Bacillati</taxon>
        <taxon>Actinomycetota</taxon>
        <taxon>Actinomycetes</taxon>
        <taxon>Streptosporangiales</taxon>
        <taxon>Thermomonosporaceae</taxon>
        <taxon>Actinomadura</taxon>
    </lineage>
</organism>
<protein>
    <submittedName>
        <fullName evidence="6">Creatinine amidohydrolase</fullName>
    </submittedName>
</protein>
<comment type="similarity">
    <text evidence="5">Belongs to the creatininase superfamily.</text>
</comment>
<evidence type="ECO:0000256" key="2">
    <source>
        <dbReference type="ARBA" id="ARBA00022723"/>
    </source>
</evidence>
<dbReference type="PANTHER" id="PTHR35005">
    <property type="entry name" value="3-DEHYDRO-SCYLLO-INOSOSE HYDROLASE"/>
    <property type="match status" value="1"/>
</dbReference>
<keyword evidence="2" id="KW-0479">Metal-binding</keyword>
<dbReference type="InterPro" id="IPR003785">
    <property type="entry name" value="Creatininase/forma_Hydrolase"/>
</dbReference>
<dbReference type="Pfam" id="PF02633">
    <property type="entry name" value="Creatininase"/>
    <property type="match status" value="1"/>
</dbReference>
<evidence type="ECO:0000313" key="7">
    <source>
        <dbReference type="Proteomes" id="UP000198420"/>
    </source>
</evidence>
<reference evidence="7" key="1">
    <citation type="submission" date="2017-06" db="EMBL/GenBank/DDBJ databases">
        <authorList>
            <person name="Varghese N."/>
            <person name="Submissions S."/>
        </authorList>
    </citation>
    <scope>NUCLEOTIDE SEQUENCE [LARGE SCALE GENOMIC DNA]</scope>
    <source>
        <strain evidence="7">DSM 44485</strain>
    </source>
</reference>
<keyword evidence="7" id="KW-1185">Reference proteome</keyword>
<dbReference type="GO" id="GO:0009231">
    <property type="term" value="P:riboflavin biosynthetic process"/>
    <property type="evidence" value="ECO:0007669"/>
    <property type="project" value="TreeGrafter"/>
</dbReference>
<dbReference type="PANTHER" id="PTHR35005:SF1">
    <property type="entry name" value="2-AMINO-5-FORMYLAMINO-6-RIBOSYLAMINOPYRIMIDIN-4(3H)-ONE 5'-MONOPHOSPHATE DEFORMYLASE"/>
    <property type="match status" value="1"/>
</dbReference>
<gene>
    <name evidence="6" type="ORF">SAMN06265355_102105</name>
</gene>
<proteinExistence type="inferred from homology"/>
<evidence type="ECO:0000256" key="1">
    <source>
        <dbReference type="ARBA" id="ARBA00001947"/>
    </source>
</evidence>
<dbReference type="SUPFAM" id="SSF102215">
    <property type="entry name" value="Creatininase"/>
    <property type="match status" value="1"/>
</dbReference>
<dbReference type="AlphaFoldDB" id="A0A238VNG6"/>
<evidence type="ECO:0000256" key="3">
    <source>
        <dbReference type="ARBA" id="ARBA00022801"/>
    </source>
</evidence>
<evidence type="ECO:0000313" key="6">
    <source>
        <dbReference type="EMBL" id="SNR35721.1"/>
    </source>
</evidence>
<sequence>MDDGARDVFAGTLAELTWHEVDAAARSGAVLLWAFGVIEQHGPHLPTGTDVYLPAARLRAVRALLAERGVQALIVPPYYWGVNVVSGAFPASYGVRPESMREVMVDLLAGMARDGFRHVFCFSGHGDALHNRTVHDGVRAACERTDADASFVTEPALARRIGLEADDPYLTLYGPDEGPPDGPVDVHAGSWETSLMMHTHPRLVREEVRARLEPSGLGPGELAIWRQGHEHARRVTPAGYLGDPAAADAAEGHRIQTAAAEQAAQAIMLRLRRDTHRLRRSASAHPQTGRRNHG</sequence>
<dbReference type="Proteomes" id="UP000198420">
    <property type="component" value="Unassembled WGS sequence"/>
</dbReference>
<dbReference type="OrthoDB" id="9801445at2"/>
<dbReference type="EMBL" id="FZNP01000002">
    <property type="protein sequence ID" value="SNR35721.1"/>
    <property type="molecule type" value="Genomic_DNA"/>
</dbReference>
<keyword evidence="3 6" id="KW-0378">Hydrolase</keyword>
<dbReference type="Gene3D" id="3.40.50.10310">
    <property type="entry name" value="Creatininase"/>
    <property type="match status" value="1"/>
</dbReference>
<dbReference type="GO" id="GO:0046872">
    <property type="term" value="F:metal ion binding"/>
    <property type="evidence" value="ECO:0007669"/>
    <property type="project" value="UniProtKB-KW"/>
</dbReference>
<name>A0A238VNG6_9ACTN</name>
<dbReference type="GO" id="GO:0016811">
    <property type="term" value="F:hydrolase activity, acting on carbon-nitrogen (but not peptide) bonds, in linear amides"/>
    <property type="evidence" value="ECO:0007669"/>
    <property type="project" value="TreeGrafter"/>
</dbReference>
<dbReference type="RefSeq" id="WP_089310420.1">
    <property type="nucleotide sequence ID" value="NZ_FZNP01000002.1"/>
</dbReference>
<comment type="cofactor">
    <cofactor evidence="1">
        <name>Zn(2+)</name>
        <dbReference type="ChEBI" id="CHEBI:29105"/>
    </cofactor>
</comment>
<keyword evidence="4" id="KW-0862">Zinc</keyword>